<dbReference type="InterPro" id="IPR009010">
    <property type="entry name" value="Asp_de-COase-like_dom_sf"/>
</dbReference>
<organism evidence="4 5">
    <name type="scientific">Streptomyces oryzae</name>
    <dbReference type="NCBI Taxonomy" id="1434886"/>
    <lineage>
        <taxon>Bacteria</taxon>
        <taxon>Bacillati</taxon>
        <taxon>Actinomycetota</taxon>
        <taxon>Actinomycetes</taxon>
        <taxon>Kitasatosporales</taxon>
        <taxon>Streptomycetaceae</taxon>
        <taxon>Streptomyces</taxon>
    </lineage>
</organism>
<dbReference type="InterPro" id="IPR002577">
    <property type="entry name" value="HTH_HxlR"/>
</dbReference>
<dbReference type="Pfam" id="PF01638">
    <property type="entry name" value="HxlR"/>
    <property type="match status" value="1"/>
</dbReference>
<evidence type="ECO:0000259" key="2">
    <source>
        <dbReference type="Pfam" id="PF01568"/>
    </source>
</evidence>
<dbReference type="PANTHER" id="PTHR43105:SF9">
    <property type="entry name" value="NADPH-FE(3+) OXIDOREDUCTASE SUBUNIT ALPHA"/>
    <property type="match status" value="1"/>
</dbReference>
<dbReference type="SUPFAM" id="SSF46785">
    <property type="entry name" value="Winged helix' DNA-binding domain"/>
    <property type="match status" value="1"/>
</dbReference>
<evidence type="ECO:0000259" key="3">
    <source>
        <dbReference type="Pfam" id="PF01638"/>
    </source>
</evidence>
<dbReference type="SUPFAM" id="SSF50692">
    <property type="entry name" value="ADC-like"/>
    <property type="match status" value="1"/>
</dbReference>
<dbReference type="Pfam" id="PF01568">
    <property type="entry name" value="Molydop_binding"/>
    <property type="match status" value="1"/>
</dbReference>
<dbReference type="PANTHER" id="PTHR43105">
    <property type="entry name" value="RESPIRATORY NITRATE REDUCTASE"/>
    <property type="match status" value="1"/>
</dbReference>
<dbReference type="InterPro" id="IPR006657">
    <property type="entry name" value="MoPterin_dinucl-bd_dom"/>
</dbReference>
<feature type="domain" description="Molybdopterin dinucleotide-binding" evidence="2">
    <location>
        <begin position="206"/>
        <end position="320"/>
    </location>
</feature>
<sequence length="330" mass="36123">MGHGGPLLVLREVVMGTGEFCGRPLVRGSRGQRVWLVRGGPICGQHHRAVGQLISLTAARTPPDTGWFLWETDKVGAVKRTPFGSWPCSIARTVDLLGDWWTPLVLREAYYDSKRFGEFEAALKIGRNILTQRLNRRAGHADGDALFDAIVANPAGVTFTADGWDDVWAYVRRPDRRFTVAIPELLSQLPGLNRTGPGWVSDAYPFVLTAGERRSFTANTIIRDPRWRRRDTEGALRISAVDAARLGLSDGDPARVSTERGSAEARVEITDAMQPGHVSLPNGYGVDHPEHGSSGVAPNELTSLHLRDPIAGTPWHKHVPARVEPVTAAD</sequence>
<dbReference type="InterPro" id="IPR036390">
    <property type="entry name" value="WH_DNA-bd_sf"/>
</dbReference>
<protein>
    <submittedName>
        <fullName evidence="4">Winged helix-turn-helix transcriptional regulator</fullName>
    </submittedName>
</protein>
<dbReference type="Proteomes" id="UP001519064">
    <property type="component" value="Unassembled WGS sequence"/>
</dbReference>
<dbReference type="EMBL" id="JADKMA010000023">
    <property type="protein sequence ID" value="MBO8191469.1"/>
    <property type="molecule type" value="Genomic_DNA"/>
</dbReference>
<proteinExistence type="predicted"/>
<name>A0ABS3X804_9ACTN</name>
<keyword evidence="1" id="KW-0560">Oxidoreductase</keyword>
<dbReference type="Gene3D" id="1.10.10.10">
    <property type="entry name" value="Winged helix-like DNA-binding domain superfamily/Winged helix DNA-binding domain"/>
    <property type="match status" value="1"/>
</dbReference>
<dbReference type="Gene3D" id="2.40.40.20">
    <property type="match status" value="1"/>
</dbReference>
<keyword evidence="5" id="KW-1185">Reference proteome</keyword>
<reference evidence="4 5" key="1">
    <citation type="submission" date="2020-11" db="EMBL/GenBank/DDBJ databases">
        <title>Streptomyces spirodelae sp. nov., isolated from duckweed.</title>
        <authorList>
            <person name="Saimee Y."/>
            <person name="Duangmal K."/>
        </authorList>
    </citation>
    <scope>NUCLEOTIDE SEQUENCE [LARGE SCALE GENOMIC DNA]</scope>
    <source>
        <strain evidence="4 5">S16-07</strain>
    </source>
</reference>
<comment type="caution">
    <text evidence="4">The sequence shown here is derived from an EMBL/GenBank/DDBJ whole genome shotgun (WGS) entry which is preliminary data.</text>
</comment>
<gene>
    <name evidence="4" type="ORF">ITI46_07160</name>
</gene>
<accession>A0ABS3X804</accession>
<dbReference type="InterPro" id="IPR050123">
    <property type="entry name" value="Prok_molybdopt-oxidoreductase"/>
</dbReference>
<dbReference type="InterPro" id="IPR036388">
    <property type="entry name" value="WH-like_DNA-bd_sf"/>
</dbReference>
<evidence type="ECO:0000256" key="1">
    <source>
        <dbReference type="ARBA" id="ARBA00023002"/>
    </source>
</evidence>
<evidence type="ECO:0000313" key="5">
    <source>
        <dbReference type="Proteomes" id="UP001519064"/>
    </source>
</evidence>
<evidence type="ECO:0000313" key="4">
    <source>
        <dbReference type="EMBL" id="MBO8191469.1"/>
    </source>
</evidence>
<feature type="domain" description="HTH hxlR-type" evidence="3">
    <location>
        <begin position="96"/>
        <end position="135"/>
    </location>
</feature>